<evidence type="ECO:0000313" key="4">
    <source>
        <dbReference type="EMBL" id="MEA5455882.1"/>
    </source>
</evidence>
<name>A0ABU5T868_9MICC</name>
<feature type="domain" description="Aldehyde dehydrogenase" evidence="3">
    <location>
        <begin position="13"/>
        <end position="299"/>
    </location>
</feature>
<dbReference type="InterPro" id="IPR015590">
    <property type="entry name" value="Aldehyde_DH_dom"/>
</dbReference>
<dbReference type="PANTHER" id="PTHR43353">
    <property type="entry name" value="SUCCINATE-SEMIALDEHYDE DEHYDROGENASE, MITOCHONDRIAL"/>
    <property type="match status" value="1"/>
</dbReference>
<evidence type="ECO:0000259" key="3">
    <source>
        <dbReference type="Pfam" id="PF00171"/>
    </source>
</evidence>
<keyword evidence="1" id="KW-0560">Oxidoreductase</keyword>
<evidence type="ECO:0000313" key="5">
    <source>
        <dbReference type="Proteomes" id="UP001304769"/>
    </source>
</evidence>
<gene>
    <name evidence="4" type="ORF">SPF06_14200</name>
</gene>
<dbReference type="EMBL" id="JAYGGQ010000011">
    <property type="protein sequence ID" value="MEA5455882.1"/>
    <property type="molecule type" value="Genomic_DNA"/>
</dbReference>
<evidence type="ECO:0000256" key="2">
    <source>
        <dbReference type="SAM" id="MobiDB-lite"/>
    </source>
</evidence>
<keyword evidence="5" id="KW-1185">Reference proteome</keyword>
<dbReference type="InterPro" id="IPR016163">
    <property type="entry name" value="Ald_DH_C"/>
</dbReference>
<accession>A0ABU5T868</accession>
<sequence length="504" mass="51824">MSAVPPAPTTPAPTTPAATTPAAATSAAELEALLAAAHGAARPLAALRPAERARLLDAVADALDAAADELVPIAQAETHLAEGRLRGELKRTTFQLRLFGELLRDGGYLDARIDHADPEWPMGAPRPDLRRVRVPVGPVLVFAASNFPFAFSVAGGDTASALAAGCPVLLKAHSGHLELSRRTGAVVAEALAEAGAPEGTFAVVAGTAAGAAALRDPRIAAGAFTGSIPGGRALFDIASSRPDPIPFYGELGSNNPVFVTEAAAASRGGEIARGFVGSFTLGAGQFCTKPGTLVVPAGSVVVEALREAALPPAAALLNERIQKGYAEVLEGFAANPRLDVLVQGPSPLADPPSPTLLVATAADMLAEPHALQAECFGPTAVVVTYDDEAQLVTLAETFEGQLTATIHGTDTCDVASLVEVLSRKAGRVLWNEWPTGVSVTYAQQHGGPYPATTAAGTTSVGTAAIERFVRPVAYQGFPQHLLPEALREDNPLGVPRLVDGVREH</sequence>
<feature type="domain" description="Aldehyde dehydrogenase" evidence="3">
    <location>
        <begin position="354"/>
        <end position="447"/>
    </location>
</feature>
<comment type="caution">
    <text evidence="4">The sequence shown here is derived from an EMBL/GenBank/DDBJ whole genome shotgun (WGS) entry which is preliminary data.</text>
</comment>
<dbReference type="Pfam" id="PF00171">
    <property type="entry name" value="Aldedh"/>
    <property type="match status" value="2"/>
</dbReference>
<dbReference type="RefSeq" id="WP_323279774.1">
    <property type="nucleotide sequence ID" value="NZ_JAYGGQ010000011.1"/>
</dbReference>
<dbReference type="CDD" id="cd07129">
    <property type="entry name" value="ALDH_KGSADH"/>
    <property type="match status" value="1"/>
</dbReference>
<reference evidence="4 5" key="1">
    <citation type="submission" date="2023-12" db="EMBL/GenBank/DDBJ databases">
        <title>Sinomonas terricola sp. nov, isolated from litchi orchard soil in Guangdong, PR China.</title>
        <authorList>
            <person name="Jiaxin W."/>
            <person name="Yang Z."/>
            <person name="Honghui Z."/>
        </authorList>
    </citation>
    <scope>NUCLEOTIDE SEQUENCE [LARGE SCALE GENOMIC DNA]</scope>
    <source>
        <strain evidence="4 5">JGH33</strain>
    </source>
</reference>
<evidence type="ECO:0000256" key="1">
    <source>
        <dbReference type="ARBA" id="ARBA00023002"/>
    </source>
</evidence>
<dbReference type="InterPro" id="IPR044151">
    <property type="entry name" value="ALDH_KGSADH"/>
</dbReference>
<dbReference type="PANTHER" id="PTHR43353:SF3">
    <property type="entry name" value="ALDEHYDE DEHYDROGENASE-RELATED"/>
    <property type="match status" value="1"/>
</dbReference>
<dbReference type="Proteomes" id="UP001304769">
    <property type="component" value="Unassembled WGS sequence"/>
</dbReference>
<dbReference type="SUPFAM" id="SSF53720">
    <property type="entry name" value="ALDH-like"/>
    <property type="match status" value="1"/>
</dbReference>
<dbReference type="InterPro" id="IPR050740">
    <property type="entry name" value="Aldehyde_DH_Superfamily"/>
</dbReference>
<dbReference type="Gene3D" id="3.40.309.10">
    <property type="entry name" value="Aldehyde Dehydrogenase, Chain A, domain 2"/>
    <property type="match status" value="1"/>
</dbReference>
<feature type="region of interest" description="Disordered" evidence="2">
    <location>
        <begin position="1"/>
        <end position="22"/>
    </location>
</feature>
<dbReference type="InterPro" id="IPR016161">
    <property type="entry name" value="Ald_DH/histidinol_DH"/>
</dbReference>
<dbReference type="Gene3D" id="3.40.605.10">
    <property type="entry name" value="Aldehyde Dehydrogenase, Chain A, domain 1"/>
    <property type="match status" value="1"/>
</dbReference>
<feature type="compositionally biased region" description="Pro residues" evidence="2">
    <location>
        <begin position="1"/>
        <end position="14"/>
    </location>
</feature>
<dbReference type="InterPro" id="IPR016162">
    <property type="entry name" value="Ald_DH_N"/>
</dbReference>
<protein>
    <submittedName>
        <fullName evidence="4">Aldehyde dehydrogenase (NADP(+))</fullName>
    </submittedName>
</protein>
<organism evidence="4 5">
    <name type="scientific">Sinomonas terricola</name>
    <dbReference type="NCBI Taxonomy" id="3110330"/>
    <lineage>
        <taxon>Bacteria</taxon>
        <taxon>Bacillati</taxon>
        <taxon>Actinomycetota</taxon>
        <taxon>Actinomycetes</taxon>
        <taxon>Micrococcales</taxon>
        <taxon>Micrococcaceae</taxon>
        <taxon>Sinomonas</taxon>
    </lineage>
</organism>
<proteinExistence type="predicted"/>